<keyword evidence="5 9" id="KW-0732">Signal</keyword>
<feature type="chain" id="PRO_5044851515" description="Dyp-type peroxidase family protein" evidence="9">
    <location>
        <begin position="25"/>
        <end position="306"/>
    </location>
</feature>
<evidence type="ECO:0008006" key="14">
    <source>
        <dbReference type="Google" id="ProtNLM"/>
    </source>
</evidence>
<dbReference type="InterPro" id="IPR048327">
    <property type="entry name" value="Dyp_perox_N"/>
</dbReference>
<dbReference type="PROSITE" id="PS51257">
    <property type="entry name" value="PROKAR_LIPOPROTEIN"/>
    <property type="match status" value="1"/>
</dbReference>
<dbReference type="PROSITE" id="PS51404">
    <property type="entry name" value="DYP_PEROXIDASE"/>
    <property type="match status" value="1"/>
</dbReference>
<evidence type="ECO:0000256" key="6">
    <source>
        <dbReference type="ARBA" id="ARBA00023002"/>
    </source>
</evidence>
<dbReference type="NCBIfam" id="TIGR01413">
    <property type="entry name" value="Dyp_perox_fam"/>
    <property type="match status" value="1"/>
</dbReference>
<evidence type="ECO:0000259" key="10">
    <source>
        <dbReference type="Pfam" id="PF04261"/>
    </source>
</evidence>
<dbReference type="SUPFAM" id="SSF54909">
    <property type="entry name" value="Dimeric alpha+beta barrel"/>
    <property type="match status" value="1"/>
</dbReference>
<dbReference type="PROSITE" id="PS51318">
    <property type="entry name" value="TAT"/>
    <property type="match status" value="1"/>
</dbReference>
<evidence type="ECO:0000256" key="1">
    <source>
        <dbReference type="ARBA" id="ARBA00001970"/>
    </source>
</evidence>
<evidence type="ECO:0000256" key="7">
    <source>
        <dbReference type="ARBA" id="ARBA00023004"/>
    </source>
</evidence>
<reference evidence="12 13" key="1">
    <citation type="submission" date="2019-06" db="EMBL/GenBank/DDBJ databases">
        <title>Draft genome sequence of Corynebacterium striatum NBRC 15291.</title>
        <authorList>
            <person name="Miura T."/>
            <person name="Furukawa M."/>
            <person name="Shimamura M."/>
            <person name="Ohyama Y."/>
            <person name="Yamazoe A."/>
            <person name="Kawasaki H."/>
        </authorList>
    </citation>
    <scope>NUCLEOTIDE SEQUENCE [LARGE SCALE GENOMIC DNA]</scope>
    <source>
        <strain evidence="12 13">NBRC 15291</strain>
    </source>
</reference>
<sequence length="306" mass="32888">MSFAFSRRAFLTGASALGATTLVAGCATKSAGTPSGDAAIKFDGEHQAGITTAQQDRMHFAAFNVVTKERSELEKLLKKWTAMARRMTRGETTVDEAIEDVGQHSVPKDTGEAYDLEPANLTITIGFGPSLFDDRFGLASARPKELKDLPKFSGDMLVDKLCGGDIAIQACSDNPQVAIHAIRNLARAGSGVVEYKWSQLGFGHATATTRGQQTPRNLFGFKDGTNNIKAEDQDIVNEHVWVSGTDSWFDGGTFAASACSWKTGTARYLPTKRRPLDAPRAAALPWAAATNSTSCHWTNTTALLAR</sequence>
<feature type="domain" description="Dyp-type peroxidase C-terminal" evidence="11">
    <location>
        <begin position="214"/>
        <end position="256"/>
    </location>
</feature>
<comment type="cofactor">
    <cofactor evidence="1">
        <name>heme b</name>
        <dbReference type="ChEBI" id="CHEBI:60344"/>
    </cofactor>
</comment>
<protein>
    <recommendedName>
        <fullName evidence="14">Dyp-type peroxidase family protein</fullName>
    </recommendedName>
</protein>
<evidence type="ECO:0000259" key="11">
    <source>
        <dbReference type="Pfam" id="PF20628"/>
    </source>
</evidence>
<comment type="similarity">
    <text evidence="8">Belongs to the DyP-type peroxidase family.</text>
</comment>
<keyword evidence="2" id="KW-0575">Peroxidase</keyword>
<dbReference type="InterPro" id="IPR006311">
    <property type="entry name" value="TAT_signal"/>
</dbReference>
<dbReference type="PANTHER" id="PTHR30521">
    <property type="entry name" value="DEFERROCHELATASE/PEROXIDASE"/>
    <property type="match status" value="1"/>
</dbReference>
<comment type="caution">
    <text evidence="12">The sequence shown here is derived from an EMBL/GenBank/DDBJ whole genome shotgun (WGS) entry which is preliminary data.</text>
</comment>
<keyword evidence="3" id="KW-0349">Heme</keyword>
<dbReference type="AlphaFoldDB" id="A0ABC9ZPS4"/>
<organism evidence="12 13">
    <name type="scientific">Corynebacterium striatum</name>
    <dbReference type="NCBI Taxonomy" id="43770"/>
    <lineage>
        <taxon>Bacteria</taxon>
        <taxon>Bacillati</taxon>
        <taxon>Actinomycetota</taxon>
        <taxon>Actinomycetes</taxon>
        <taxon>Mycobacteriales</taxon>
        <taxon>Corynebacteriaceae</taxon>
        <taxon>Corynebacterium</taxon>
    </lineage>
</organism>
<evidence type="ECO:0000256" key="2">
    <source>
        <dbReference type="ARBA" id="ARBA00022559"/>
    </source>
</evidence>
<dbReference type="Pfam" id="PF20628">
    <property type="entry name" value="Dyp_perox_C"/>
    <property type="match status" value="1"/>
</dbReference>
<name>A0ABC9ZPS4_CORST</name>
<evidence type="ECO:0000256" key="9">
    <source>
        <dbReference type="SAM" id="SignalP"/>
    </source>
</evidence>
<keyword evidence="6" id="KW-0560">Oxidoreductase</keyword>
<dbReference type="InterPro" id="IPR048328">
    <property type="entry name" value="Dyp_perox_C"/>
</dbReference>
<keyword evidence="7" id="KW-0408">Iron</keyword>
<gene>
    <name evidence="12" type="ORF">Cst04h_23640</name>
</gene>
<feature type="domain" description="Dyp-type peroxidase N-terminal" evidence="10">
    <location>
        <begin position="47"/>
        <end position="202"/>
    </location>
</feature>
<keyword evidence="4" id="KW-0479">Metal-binding</keyword>
<dbReference type="PANTHER" id="PTHR30521:SF4">
    <property type="entry name" value="DEFERROCHELATASE"/>
    <property type="match status" value="1"/>
</dbReference>
<evidence type="ECO:0000256" key="5">
    <source>
        <dbReference type="ARBA" id="ARBA00022729"/>
    </source>
</evidence>
<dbReference type="GO" id="GO:0046872">
    <property type="term" value="F:metal ion binding"/>
    <property type="evidence" value="ECO:0007669"/>
    <property type="project" value="UniProtKB-KW"/>
</dbReference>
<evidence type="ECO:0000256" key="8">
    <source>
        <dbReference type="ARBA" id="ARBA00025737"/>
    </source>
</evidence>
<dbReference type="InterPro" id="IPR011008">
    <property type="entry name" value="Dimeric_a/b-barrel"/>
</dbReference>
<dbReference type="EMBL" id="BJLD01000002">
    <property type="protein sequence ID" value="GEA44194.1"/>
    <property type="molecule type" value="Genomic_DNA"/>
</dbReference>
<evidence type="ECO:0000313" key="12">
    <source>
        <dbReference type="EMBL" id="GEA44194.1"/>
    </source>
</evidence>
<dbReference type="Proteomes" id="UP000315234">
    <property type="component" value="Unassembled WGS sequence"/>
</dbReference>
<accession>A0ABC9ZPS4</accession>
<evidence type="ECO:0000256" key="3">
    <source>
        <dbReference type="ARBA" id="ARBA00022617"/>
    </source>
</evidence>
<feature type="signal peptide" evidence="9">
    <location>
        <begin position="1"/>
        <end position="24"/>
    </location>
</feature>
<dbReference type="InterPro" id="IPR006314">
    <property type="entry name" value="Dyp_peroxidase"/>
</dbReference>
<evidence type="ECO:0000256" key="4">
    <source>
        <dbReference type="ARBA" id="ARBA00022723"/>
    </source>
</evidence>
<dbReference type="Pfam" id="PF04261">
    <property type="entry name" value="Dyp_perox_N"/>
    <property type="match status" value="1"/>
</dbReference>
<evidence type="ECO:0000313" key="13">
    <source>
        <dbReference type="Proteomes" id="UP000315234"/>
    </source>
</evidence>
<proteinExistence type="inferred from homology"/>
<dbReference type="GO" id="GO:0004601">
    <property type="term" value="F:peroxidase activity"/>
    <property type="evidence" value="ECO:0007669"/>
    <property type="project" value="UniProtKB-KW"/>
</dbReference>